<dbReference type="GO" id="GO:0003677">
    <property type="term" value="F:DNA binding"/>
    <property type="evidence" value="ECO:0007669"/>
    <property type="project" value="InterPro"/>
</dbReference>
<protein>
    <submittedName>
        <fullName evidence="2">Helix-turn-helix domain-containing protein</fullName>
    </submittedName>
</protein>
<dbReference type="CDD" id="cd00093">
    <property type="entry name" value="HTH_XRE"/>
    <property type="match status" value="1"/>
</dbReference>
<dbReference type="SMART" id="SM00530">
    <property type="entry name" value="HTH_XRE"/>
    <property type="match status" value="1"/>
</dbReference>
<dbReference type="InterPro" id="IPR001387">
    <property type="entry name" value="Cro/C1-type_HTH"/>
</dbReference>
<feature type="domain" description="HTH cro/C1-type" evidence="1">
    <location>
        <begin position="12"/>
        <end position="68"/>
    </location>
</feature>
<dbReference type="EMBL" id="JAAKZV010000202">
    <property type="protein sequence ID" value="NGN68409.1"/>
    <property type="molecule type" value="Genomic_DNA"/>
</dbReference>
<name>A0A6G4U846_9ACTN</name>
<dbReference type="Proteomes" id="UP000481583">
    <property type="component" value="Unassembled WGS sequence"/>
</dbReference>
<comment type="caution">
    <text evidence="2">The sequence shown here is derived from an EMBL/GenBank/DDBJ whole genome shotgun (WGS) entry which is preliminary data.</text>
</comment>
<dbReference type="Pfam" id="PF13560">
    <property type="entry name" value="HTH_31"/>
    <property type="match status" value="1"/>
</dbReference>
<evidence type="ECO:0000313" key="2">
    <source>
        <dbReference type="EMBL" id="NGN68409.1"/>
    </source>
</evidence>
<reference evidence="2 3" key="1">
    <citation type="submission" date="2020-02" db="EMBL/GenBank/DDBJ databases">
        <title>Whole-genome analyses of novel actinobacteria.</title>
        <authorList>
            <person name="Sahin N."/>
        </authorList>
    </citation>
    <scope>NUCLEOTIDE SEQUENCE [LARGE SCALE GENOMIC DNA]</scope>
    <source>
        <strain evidence="2 3">A7024</strain>
    </source>
</reference>
<sequence>MAAAHGEVFATQLRALKERSGRSYGALAGRLHMSVSTLHRYCNGDAVPADYAPVERLARLCGATDDELVELHRRWLRADAARRRRAA</sequence>
<accession>A0A6G4U846</accession>
<dbReference type="RefSeq" id="WP_165242334.1">
    <property type="nucleotide sequence ID" value="NZ_JAAKZV010000202.1"/>
</dbReference>
<evidence type="ECO:0000313" key="3">
    <source>
        <dbReference type="Proteomes" id="UP000481583"/>
    </source>
</evidence>
<dbReference type="Gene3D" id="1.10.260.40">
    <property type="entry name" value="lambda repressor-like DNA-binding domains"/>
    <property type="match status" value="1"/>
</dbReference>
<feature type="non-terminal residue" evidence="2">
    <location>
        <position position="87"/>
    </location>
</feature>
<evidence type="ECO:0000259" key="1">
    <source>
        <dbReference type="SMART" id="SM00530"/>
    </source>
</evidence>
<gene>
    <name evidence="2" type="ORF">G5C51_31490</name>
</gene>
<organism evidence="2 3">
    <name type="scientific">Streptomyces coryli</name>
    <dbReference type="NCBI Taxonomy" id="1128680"/>
    <lineage>
        <taxon>Bacteria</taxon>
        <taxon>Bacillati</taxon>
        <taxon>Actinomycetota</taxon>
        <taxon>Actinomycetes</taxon>
        <taxon>Kitasatosporales</taxon>
        <taxon>Streptomycetaceae</taxon>
        <taxon>Streptomyces</taxon>
    </lineage>
</organism>
<dbReference type="InterPro" id="IPR010982">
    <property type="entry name" value="Lambda_DNA-bd_dom_sf"/>
</dbReference>
<dbReference type="SUPFAM" id="SSF47413">
    <property type="entry name" value="lambda repressor-like DNA-binding domains"/>
    <property type="match status" value="1"/>
</dbReference>
<proteinExistence type="predicted"/>
<keyword evidence="3" id="KW-1185">Reference proteome</keyword>
<dbReference type="AlphaFoldDB" id="A0A6G4U846"/>